<dbReference type="InterPro" id="IPR036179">
    <property type="entry name" value="Ig-like_dom_sf"/>
</dbReference>
<dbReference type="AlphaFoldDB" id="A0AA88HHA7"/>
<name>A0AA88HHA7_ARTSF</name>
<keyword evidence="2" id="KW-1185">Reference proteome</keyword>
<evidence type="ECO:0000313" key="1">
    <source>
        <dbReference type="EMBL" id="KAK2709190.1"/>
    </source>
</evidence>
<dbReference type="PANTHER" id="PTHR23279:SF41">
    <property type="entry name" value="DEFECTIVE PROBOSCIS EXTENSION RESPONSE 4-RELATED"/>
    <property type="match status" value="1"/>
</dbReference>
<accession>A0AA88HHA7</accession>
<sequence>MVPKKVEIKQNKKSLLVSWVRARDLAVLASSTESHTSDMRVASLHDADTDEWTLRINPAAIKDSGIYLCQINIEPKLQWPVSLRVEGMESEAVAEATGFKNELELFPFIFSLHVIHVLAVINLLSEQLQAADLVISEACTLISATKNELRKMPDGEYFRVLYSKFKEMTINVGAVLSETSGLSSAIPAKSK</sequence>
<gene>
    <name evidence="1" type="ORF">QYM36_013001</name>
</gene>
<dbReference type="InterPro" id="IPR013783">
    <property type="entry name" value="Ig-like_fold"/>
</dbReference>
<dbReference type="InterPro" id="IPR037448">
    <property type="entry name" value="Zig-8"/>
</dbReference>
<organism evidence="1 2">
    <name type="scientific">Artemia franciscana</name>
    <name type="common">Brine shrimp</name>
    <name type="synonym">Artemia sanfranciscana</name>
    <dbReference type="NCBI Taxonomy" id="6661"/>
    <lineage>
        <taxon>Eukaryota</taxon>
        <taxon>Metazoa</taxon>
        <taxon>Ecdysozoa</taxon>
        <taxon>Arthropoda</taxon>
        <taxon>Crustacea</taxon>
        <taxon>Branchiopoda</taxon>
        <taxon>Anostraca</taxon>
        <taxon>Artemiidae</taxon>
        <taxon>Artemia</taxon>
    </lineage>
</organism>
<dbReference type="SUPFAM" id="SSF48726">
    <property type="entry name" value="Immunoglobulin"/>
    <property type="match status" value="1"/>
</dbReference>
<evidence type="ECO:0000313" key="2">
    <source>
        <dbReference type="Proteomes" id="UP001187531"/>
    </source>
</evidence>
<evidence type="ECO:0008006" key="3">
    <source>
        <dbReference type="Google" id="ProtNLM"/>
    </source>
</evidence>
<dbReference type="GO" id="GO:0032589">
    <property type="term" value="C:neuron projection membrane"/>
    <property type="evidence" value="ECO:0007669"/>
    <property type="project" value="TreeGrafter"/>
</dbReference>
<dbReference type="Gene3D" id="2.60.40.10">
    <property type="entry name" value="Immunoglobulins"/>
    <property type="match status" value="1"/>
</dbReference>
<dbReference type="EMBL" id="JAVRJZ010000017">
    <property type="protein sequence ID" value="KAK2709190.1"/>
    <property type="molecule type" value="Genomic_DNA"/>
</dbReference>
<comment type="caution">
    <text evidence="1">The sequence shown here is derived from an EMBL/GenBank/DDBJ whole genome shotgun (WGS) entry which is preliminary data.</text>
</comment>
<dbReference type="Proteomes" id="UP001187531">
    <property type="component" value="Unassembled WGS sequence"/>
</dbReference>
<proteinExistence type="predicted"/>
<dbReference type="GO" id="GO:0050808">
    <property type="term" value="P:synapse organization"/>
    <property type="evidence" value="ECO:0007669"/>
    <property type="project" value="TreeGrafter"/>
</dbReference>
<protein>
    <recommendedName>
        <fullName evidence="3">Ig-like domain-containing protein</fullName>
    </recommendedName>
</protein>
<reference evidence="1" key="1">
    <citation type="submission" date="2023-07" db="EMBL/GenBank/DDBJ databases">
        <title>Chromosome-level genome assembly of Artemia franciscana.</title>
        <authorList>
            <person name="Jo E."/>
        </authorList>
    </citation>
    <scope>NUCLEOTIDE SEQUENCE</scope>
    <source>
        <tissue evidence="1">Whole body</tissue>
    </source>
</reference>
<dbReference type="PANTHER" id="PTHR23279">
    <property type="entry name" value="DEFECTIVE PROBOSCIS EXTENSION RESPONSE DPR -RELATED"/>
    <property type="match status" value="1"/>
</dbReference>